<dbReference type="EMBL" id="HBGU01017072">
    <property type="protein sequence ID" value="CAD9427058.1"/>
    <property type="molecule type" value="Transcribed_RNA"/>
</dbReference>
<feature type="transmembrane region" description="Helical" evidence="2">
    <location>
        <begin position="363"/>
        <end position="382"/>
    </location>
</feature>
<dbReference type="SUPFAM" id="SSF103473">
    <property type="entry name" value="MFS general substrate transporter"/>
    <property type="match status" value="1"/>
</dbReference>
<keyword evidence="2" id="KW-0812">Transmembrane</keyword>
<evidence type="ECO:0000313" key="3">
    <source>
        <dbReference type="EMBL" id="CAD9427058.1"/>
    </source>
</evidence>
<feature type="compositionally biased region" description="Basic and acidic residues" evidence="1">
    <location>
        <begin position="152"/>
        <end position="165"/>
    </location>
</feature>
<feature type="region of interest" description="Disordered" evidence="1">
    <location>
        <begin position="152"/>
        <end position="182"/>
    </location>
</feature>
<organism evidence="3">
    <name type="scientific">Haptolina brevifila</name>
    <dbReference type="NCBI Taxonomy" id="156173"/>
    <lineage>
        <taxon>Eukaryota</taxon>
        <taxon>Haptista</taxon>
        <taxon>Haptophyta</taxon>
        <taxon>Prymnesiophyceae</taxon>
        <taxon>Prymnesiales</taxon>
        <taxon>Prymnesiaceae</taxon>
        <taxon>Haptolina</taxon>
    </lineage>
</organism>
<keyword evidence="2" id="KW-1133">Transmembrane helix</keyword>
<feature type="compositionally biased region" description="Low complexity" evidence="1">
    <location>
        <begin position="166"/>
        <end position="175"/>
    </location>
</feature>
<reference evidence="3" key="1">
    <citation type="submission" date="2021-01" db="EMBL/GenBank/DDBJ databases">
        <authorList>
            <person name="Corre E."/>
            <person name="Pelletier E."/>
            <person name="Niang G."/>
            <person name="Scheremetjew M."/>
            <person name="Finn R."/>
            <person name="Kale V."/>
            <person name="Holt S."/>
            <person name="Cochrane G."/>
            <person name="Meng A."/>
            <person name="Brown T."/>
            <person name="Cohen L."/>
        </authorList>
    </citation>
    <scope>NUCLEOTIDE SEQUENCE</scope>
    <source>
        <strain evidence="3">UTEX LB 985</strain>
    </source>
</reference>
<dbReference type="InterPro" id="IPR036259">
    <property type="entry name" value="MFS_trans_sf"/>
</dbReference>
<protein>
    <recommendedName>
        <fullName evidence="4">ADP,ATP carrier protein</fullName>
    </recommendedName>
</protein>
<evidence type="ECO:0000256" key="2">
    <source>
        <dbReference type="SAM" id="Phobius"/>
    </source>
</evidence>
<feature type="transmembrane region" description="Helical" evidence="2">
    <location>
        <begin position="93"/>
        <end position="119"/>
    </location>
</feature>
<evidence type="ECO:0000256" key="1">
    <source>
        <dbReference type="SAM" id="MobiDB-lite"/>
    </source>
</evidence>
<proteinExistence type="predicted"/>
<feature type="transmembrane region" description="Helical" evidence="2">
    <location>
        <begin position="197"/>
        <end position="215"/>
    </location>
</feature>
<keyword evidence="2" id="KW-0472">Membrane</keyword>
<feature type="transmembrane region" description="Helical" evidence="2">
    <location>
        <begin position="125"/>
        <end position="146"/>
    </location>
</feature>
<accession>A0A7S2CJ50</accession>
<dbReference type="AlphaFoldDB" id="A0A7S2CJ50"/>
<name>A0A7S2CJ50_9EUKA</name>
<gene>
    <name evidence="3" type="ORF">CBRE1094_LOCUS9251</name>
</gene>
<feature type="transmembrane region" description="Helical" evidence="2">
    <location>
        <begin position="27"/>
        <end position="51"/>
    </location>
</feature>
<feature type="transmembrane region" description="Helical" evidence="2">
    <location>
        <begin position="257"/>
        <end position="277"/>
    </location>
</feature>
<sequence length="394" mass="43177">MVLVGVFILFIMPITAHYVNKYSSRTVLTIMTFMMIAILTTFAIMFSAGIADVYPRIIYPLFFVLEEVIDSVLMVLFWQIGMACFTKDEAKRLIGIVNMGAALANLANGLTVAVLIHFFDSFAILPAQMVLLLVQLIPNFICARWFPKKNDAPNSGDKDGSKTADDSATAAPTDAPKTEDKADGGCLDKKAWYMNTFTQLIGLWQFLTVLLFSLIEFQYNSTLAHFLDANGIAQVTANLASVASVGQTFVNLLITPFLLQVAGVWAALLITPGAYVLGELGIMSAQTVRMVFICRSMDFIFRYTVSDNTKQILYKSVPPDQLIDARAFTDGSIKKLAPMLLGAILIVVQNVTNAPAYDLVRPMAFFASVAAVALMPLVIHLAKVADSQPDRELL</sequence>
<evidence type="ECO:0008006" key="4">
    <source>
        <dbReference type="Google" id="ProtNLM"/>
    </source>
</evidence>